<organism evidence="2 3">
    <name type="scientific">Portunus trituberculatus</name>
    <name type="common">Swimming crab</name>
    <name type="synonym">Neptunus trituberculatus</name>
    <dbReference type="NCBI Taxonomy" id="210409"/>
    <lineage>
        <taxon>Eukaryota</taxon>
        <taxon>Metazoa</taxon>
        <taxon>Ecdysozoa</taxon>
        <taxon>Arthropoda</taxon>
        <taxon>Crustacea</taxon>
        <taxon>Multicrustacea</taxon>
        <taxon>Malacostraca</taxon>
        <taxon>Eumalacostraca</taxon>
        <taxon>Eucarida</taxon>
        <taxon>Decapoda</taxon>
        <taxon>Pleocyemata</taxon>
        <taxon>Brachyura</taxon>
        <taxon>Eubrachyura</taxon>
        <taxon>Portunoidea</taxon>
        <taxon>Portunidae</taxon>
        <taxon>Portuninae</taxon>
        <taxon>Portunus</taxon>
    </lineage>
</organism>
<feature type="compositionally biased region" description="Polar residues" evidence="1">
    <location>
        <begin position="21"/>
        <end position="33"/>
    </location>
</feature>
<feature type="compositionally biased region" description="Polar residues" evidence="1">
    <location>
        <begin position="1"/>
        <end position="13"/>
    </location>
</feature>
<keyword evidence="3" id="KW-1185">Reference proteome</keyword>
<comment type="caution">
    <text evidence="2">The sequence shown here is derived from an EMBL/GenBank/DDBJ whole genome shotgun (WGS) entry which is preliminary data.</text>
</comment>
<dbReference type="Proteomes" id="UP000324222">
    <property type="component" value="Unassembled WGS sequence"/>
</dbReference>
<dbReference type="AlphaFoldDB" id="A0A5B7D720"/>
<evidence type="ECO:0000256" key="1">
    <source>
        <dbReference type="SAM" id="MobiDB-lite"/>
    </source>
</evidence>
<feature type="region of interest" description="Disordered" evidence="1">
    <location>
        <begin position="1"/>
        <end position="61"/>
    </location>
</feature>
<reference evidence="2 3" key="1">
    <citation type="submission" date="2019-05" db="EMBL/GenBank/DDBJ databases">
        <title>Another draft genome of Portunus trituberculatus and its Hox gene families provides insights of decapod evolution.</title>
        <authorList>
            <person name="Jeong J.-H."/>
            <person name="Song I."/>
            <person name="Kim S."/>
            <person name="Choi T."/>
            <person name="Kim D."/>
            <person name="Ryu S."/>
            <person name="Kim W."/>
        </authorList>
    </citation>
    <scope>NUCLEOTIDE SEQUENCE [LARGE SCALE GENOMIC DNA]</scope>
    <source>
        <tissue evidence="2">Muscle</tissue>
    </source>
</reference>
<dbReference type="EMBL" id="VSRR010000553">
    <property type="protein sequence ID" value="MPC16997.1"/>
    <property type="molecule type" value="Genomic_DNA"/>
</dbReference>
<evidence type="ECO:0000313" key="3">
    <source>
        <dbReference type="Proteomes" id="UP000324222"/>
    </source>
</evidence>
<sequence>MGTARQLQRFTGENKSHHPSSRLSSLTTASVGLNTTTTTTTNNNNNNKNNNNNNQNQKVIA</sequence>
<proteinExistence type="predicted"/>
<gene>
    <name evidence="2" type="ORF">E2C01_009841</name>
</gene>
<feature type="compositionally biased region" description="Low complexity" evidence="1">
    <location>
        <begin position="34"/>
        <end position="61"/>
    </location>
</feature>
<evidence type="ECO:0000313" key="2">
    <source>
        <dbReference type="EMBL" id="MPC16997.1"/>
    </source>
</evidence>
<name>A0A5B7D720_PORTR</name>
<protein>
    <submittedName>
        <fullName evidence="2">Uncharacterized protein</fullName>
    </submittedName>
</protein>
<accession>A0A5B7D720</accession>